<organism evidence="2 3">
    <name type="scientific">Penicillium brasilianum</name>
    <dbReference type="NCBI Taxonomy" id="104259"/>
    <lineage>
        <taxon>Eukaryota</taxon>
        <taxon>Fungi</taxon>
        <taxon>Dikarya</taxon>
        <taxon>Ascomycota</taxon>
        <taxon>Pezizomycotina</taxon>
        <taxon>Eurotiomycetes</taxon>
        <taxon>Eurotiomycetidae</taxon>
        <taxon>Eurotiales</taxon>
        <taxon>Aspergillaceae</taxon>
        <taxon>Penicillium</taxon>
    </lineage>
</organism>
<proteinExistence type="predicted"/>
<name>A0A0F7U171_PENBI</name>
<dbReference type="EMBL" id="CDHK01000021">
    <property type="protein sequence ID" value="CEJ62724.1"/>
    <property type="molecule type" value="Genomic_DNA"/>
</dbReference>
<feature type="compositionally biased region" description="Low complexity" evidence="1">
    <location>
        <begin position="52"/>
        <end position="68"/>
    </location>
</feature>
<feature type="compositionally biased region" description="Polar residues" evidence="1">
    <location>
        <begin position="1"/>
        <end position="12"/>
    </location>
</feature>
<feature type="region of interest" description="Disordered" evidence="1">
    <location>
        <begin position="149"/>
        <end position="168"/>
    </location>
</feature>
<feature type="region of interest" description="Disordered" evidence="1">
    <location>
        <begin position="1"/>
        <end position="95"/>
    </location>
</feature>
<reference evidence="3" key="1">
    <citation type="journal article" date="2015" name="Genome Announc.">
        <title>Draft genome sequence of the fungus Penicillium brasilianum MG11.</title>
        <authorList>
            <person name="Horn F."/>
            <person name="Linde J."/>
            <person name="Mattern D.J."/>
            <person name="Walther G."/>
            <person name="Guthke R."/>
            <person name="Brakhage A.A."/>
            <person name="Valiante V."/>
        </authorList>
    </citation>
    <scope>NUCLEOTIDE SEQUENCE [LARGE SCALE GENOMIC DNA]</scope>
    <source>
        <strain evidence="3">MG11</strain>
    </source>
</reference>
<dbReference type="OrthoDB" id="4355495at2759"/>
<evidence type="ECO:0000313" key="2">
    <source>
        <dbReference type="EMBL" id="CEJ62724.1"/>
    </source>
</evidence>
<feature type="compositionally biased region" description="Polar residues" evidence="1">
    <location>
        <begin position="82"/>
        <end position="91"/>
    </location>
</feature>
<feature type="compositionally biased region" description="Polar residues" evidence="1">
    <location>
        <begin position="40"/>
        <end position="51"/>
    </location>
</feature>
<evidence type="ECO:0000313" key="3">
    <source>
        <dbReference type="Proteomes" id="UP000042958"/>
    </source>
</evidence>
<dbReference type="AlphaFoldDB" id="A0A0F7U171"/>
<protein>
    <submittedName>
        <fullName evidence="2">Uncharacterized protein</fullName>
    </submittedName>
</protein>
<keyword evidence="3" id="KW-1185">Reference proteome</keyword>
<accession>A0A0F7U171</accession>
<sequence length="168" mass="18709">MGAIRKSSTYSSRRPDFRKQLQRALSLSSSESEDIHGAPKSSTGDTTEDQQSVLSKSHGSSVHSDSVDPTYDKPIDPELFPTAQTAGNIEQVTDLPRDRDMIALECVAELVEDSMHDQENVNEVVRADLADILGRLAIMEGRISMASQVGQQVPRESRRTERRRSLRR</sequence>
<evidence type="ECO:0000256" key="1">
    <source>
        <dbReference type="SAM" id="MobiDB-lite"/>
    </source>
</evidence>
<dbReference type="Proteomes" id="UP000042958">
    <property type="component" value="Unassembled WGS sequence"/>
</dbReference>
<gene>
    <name evidence="2" type="ORF">PMG11_11215</name>
</gene>